<evidence type="ECO:0008006" key="4">
    <source>
        <dbReference type="Google" id="ProtNLM"/>
    </source>
</evidence>
<organism evidence="2 3">
    <name type="scientific">Streptomyces hainanensis</name>
    <dbReference type="NCBI Taxonomy" id="402648"/>
    <lineage>
        <taxon>Bacteria</taxon>
        <taxon>Bacillati</taxon>
        <taxon>Actinomycetota</taxon>
        <taxon>Actinomycetes</taxon>
        <taxon>Kitasatosporales</taxon>
        <taxon>Streptomycetaceae</taxon>
        <taxon>Streptomyces</taxon>
    </lineage>
</organism>
<keyword evidence="1" id="KW-1133">Transmembrane helix</keyword>
<proteinExistence type="predicted"/>
<keyword evidence="1" id="KW-0812">Transmembrane</keyword>
<name>A0A4R4TNY7_9ACTN</name>
<reference evidence="2 3" key="1">
    <citation type="submission" date="2019-03" db="EMBL/GenBank/DDBJ databases">
        <title>Draft genome sequences of novel Actinobacteria.</title>
        <authorList>
            <person name="Sahin N."/>
            <person name="Ay H."/>
            <person name="Saygin H."/>
        </authorList>
    </citation>
    <scope>NUCLEOTIDE SEQUENCE [LARGE SCALE GENOMIC DNA]</scope>
    <source>
        <strain evidence="2 3">DSM 41900</strain>
    </source>
</reference>
<dbReference type="Proteomes" id="UP000295345">
    <property type="component" value="Unassembled WGS sequence"/>
</dbReference>
<evidence type="ECO:0000313" key="2">
    <source>
        <dbReference type="EMBL" id="TDC75799.1"/>
    </source>
</evidence>
<keyword evidence="3" id="KW-1185">Reference proteome</keyword>
<sequence length="277" mass="29009">MPVTTTPPPSSLVLRGDDTTAHLDAGSGQVRWERDGRVARIPLAAVDQVRGAGGTVEVVLTTASADRPAVVYALHEADATTAAAFRNAVAARLPGRTPGEPPVDGQGLVSTVPTAVARAAERGPELLVMGVATVAVLAAVDVTVAVRRDSEFAVALPFFQVLAAVGAFMVAVVGRGLLESHRLTKRGITVVAELDHHTDTMKVYRYTDLTGRVHHYGDSVGGERLEISYDPHDPSRAAARLSPYVRAMMALTTLTGLCMAGGGVGFTCYQFARALTG</sequence>
<dbReference type="EMBL" id="SMKI01000094">
    <property type="protein sequence ID" value="TDC75799.1"/>
    <property type="molecule type" value="Genomic_DNA"/>
</dbReference>
<evidence type="ECO:0000313" key="3">
    <source>
        <dbReference type="Proteomes" id="UP000295345"/>
    </source>
</evidence>
<feature type="transmembrane region" description="Helical" evidence="1">
    <location>
        <begin position="250"/>
        <end position="272"/>
    </location>
</feature>
<keyword evidence="1" id="KW-0472">Membrane</keyword>
<feature type="transmembrane region" description="Helical" evidence="1">
    <location>
        <begin position="126"/>
        <end position="146"/>
    </location>
</feature>
<gene>
    <name evidence="2" type="ORF">E1283_11440</name>
</gene>
<dbReference type="OrthoDB" id="4182496at2"/>
<evidence type="ECO:0000256" key="1">
    <source>
        <dbReference type="SAM" id="Phobius"/>
    </source>
</evidence>
<accession>A0A4R4TNY7</accession>
<comment type="caution">
    <text evidence="2">The sequence shown here is derived from an EMBL/GenBank/DDBJ whole genome shotgun (WGS) entry which is preliminary data.</text>
</comment>
<protein>
    <recommendedName>
        <fullName evidence="4">DUF3592 domain-containing protein</fullName>
    </recommendedName>
</protein>
<feature type="transmembrane region" description="Helical" evidence="1">
    <location>
        <begin position="158"/>
        <end position="178"/>
    </location>
</feature>
<dbReference type="AlphaFoldDB" id="A0A4R4TNY7"/>